<sequence>MGRMTGDGSGHAAWKPPAPATTAPTTESLTGYSDLHQIGVGGDSVVYRAVEDTLGRDVAIKVLDVDDEARAARFAREVEITLDLGRQHPNIVTVLATGITGSGRPAIVMEFYPGGTLHDRLREFGPLPVDEVVRIGLVLADALSFAHDRGVLHRDVKPQNVLVLPTSWVLADFGIARLVDSEHTSSVETFTYRHASPQVLDGHPPTAADDIWSLGSTLYTLVDGRPPFASDDPDDDSALAYLRRARIEPHRPLAVPGTTDLAAIIDRCLVKEVEGRWSSAGELHDALLGLRHRAWEPGAAPAPTRPVAAPAAPVAPSESVDGADHTGRAWAPAASATPAVPLPDSDDRTHPRARPEPEPDHARSPAPVALSAAAHAPIDVPVDAEPTGIGLPVPDAEPVTPDEPPEAAPPAPASRRRRRLVLGLGALALVVGTALGIAGSVLRDEDPADAPAAEEGSAGQPIPELGDKPVDTDEKPDIADPALAFKITDFRYEDGKIVAAWQDPSDGEASFILSQTTPEKSPVQAFDFGQTEAEIPFQLEPGRSCFVMVLRMPDGALGLSRGVRCLTNRG</sequence>
<evidence type="ECO:0000256" key="4">
    <source>
        <dbReference type="ARBA" id="ARBA00022741"/>
    </source>
</evidence>
<feature type="compositionally biased region" description="Basic and acidic residues" evidence="7">
    <location>
        <begin position="465"/>
        <end position="476"/>
    </location>
</feature>
<comment type="caution">
    <text evidence="10">The sequence shown here is derived from an EMBL/GenBank/DDBJ whole genome shotgun (WGS) entry which is preliminary data.</text>
</comment>
<name>A0A2R7YX15_9ACTN</name>
<keyword evidence="5" id="KW-0418">Kinase</keyword>
<dbReference type="CDD" id="cd14014">
    <property type="entry name" value="STKc_PknB_like"/>
    <property type="match status" value="1"/>
</dbReference>
<dbReference type="Gene3D" id="3.30.200.20">
    <property type="entry name" value="Phosphorylase Kinase, domain 1"/>
    <property type="match status" value="1"/>
</dbReference>
<feature type="compositionally biased region" description="Basic and acidic residues" evidence="7">
    <location>
        <begin position="345"/>
        <end position="363"/>
    </location>
</feature>
<evidence type="ECO:0000313" key="11">
    <source>
        <dbReference type="Proteomes" id="UP000244867"/>
    </source>
</evidence>
<evidence type="ECO:0000256" key="1">
    <source>
        <dbReference type="ARBA" id="ARBA00012513"/>
    </source>
</evidence>
<keyword evidence="8" id="KW-0812">Transmembrane</keyword>
<keyword evidence="2" id="KW-0723">Serine/threonine-protein kinase</keyword>
<dbReference type="GO" id="GO:0004674">
    <property type="term" value="F:protein serine/threonine kinase activity"/>
    <property type="evidence" value="ECO:0007669"/>
    <property type="project" value="UniProtKB-KW"/>
</dbReference>
<feature type="compositionally biased region" description="Low complexity" evidence="7">
    <location>
        <begin position="329"/>
        <end position="343"/>
    </location>
</feature>
<dbReference type="PANTHER" id="PTHR43289">
    <property type="entry name" value="MITOGEN-ACTIVATED PROTEIN KINASE KINASE KINASE 20-RELATED"/>
    <property type="match status" value="1"/>
</dbReference>
<evidence type="ECO:0000313" key="10">
    <source>
        <dbReference type="EMBL" id="PUA80947.1"/>
    </source>
</evidence>
<dbReference type="InterPro" id="IPR000719">
    <property type="entry name" value="Prot_kinase_dom"/>
</dbReference>
<evidence type="ECO:0000256" key="2">
    <source>
        <dbReference type="ARBA" id="ARBA00022527"/>
    </source>
</evidence>
<protein>
    <recommendedName>
        <fullName evidence="1">non-specific serine/threonine protein kinase</fullName>
        <ecNumber evidence="1">2.7.11.1</ecNumber>
    </recommendedName>
</protein>
<evidence type="ECO:0000256" key="3">
    <source>
        <dbReference type="ARBA" id="ARBA00022679"/>
    </source>
</evidence>
<evidence type="ECO:0000256" key="7">
    <source>
        <dbReference type="SAM" id="MobiDB-lite"/>
    </source>
</evidence>
<keyword evidence="8" id="KW-0472">Membrane</keyword>
<evidence type="ECO:0000256" key="8">
    <source>
        <dbReference type="SAM" id="Phobius"/>
    </source>
</evidence>
<dbReference type="GO" id="GO:0005524">
    <property type="term" value="F:ATP binding"/>
    <property type="evidence" value="ECO:0007669"/>
    <property type="project" value="UniProtKB-KW"/>
</dbReference>
<dbReference type="EMBL" id="PYXZ01000004">
    <property type="protein sequence ID" value="PUA80947.1"/>
    <property type="molecule type" value="Genomic_DNA"/>
</dbReference>
<feature type="compositionally biased region" description="Low complexity" evidence="7">
    <location>
        <begin position="299"/>
        <end position="316"/>
    </location>
</feature>
<feature type="region of interest" description="Disordered" evidence="7">
    <location>
        <begin position="299"/>
        <end position="368"/>
    </location>
</feature>
<feature type="transmembrane region" description="Helical" evidence="8">
    <location>
        <begin position="420"/>
        <end position="442"/>
    </location>
</feature>
<dbReference type="Gene3D" id="1.10.510.10">
    <property type="entry name" value="Transferase(Phosphotransferase) domain 1"/>
    <property type="match status" value="1"/>
</dbReference>
<feature type="region of interest" description="Disordered" evidence="7">
    <location>
        <begin position="381"/>
        <end position="415"/>
    </location>
</feature>
<accession>A0A2R7YX15</accession>
<dbReference type="PROSITE" id="PS50011">
    <property type="entry name" value="PROTEIN_KINASE_DOM"/>
    <property type="match status" value="1"/>
</dbReference>
<dbReference type="Pfam" id="PF00069">
    <property type="entry name" value="Pkinase"/>
    <property type="match status" value="1"/>
</dbReference>
<feature type="domain" description="Protein kinase" evidence="9">
    <location>
        <begin position="32"/>
        <end position="288"/>
    </location>
</feature>
<dbReference type="AlphaFoldDB" id="A0A2R7YX15"/>
<dbReference type="InterPro" id="IPR008271">
    <property type="entry name" value="Ser/Thr_kinase_AS"/>
</dbReference>
<dbReference type="InterPro" id="IPR011009">
    <property type="entry name" value="Kinase-like_dom_sf"/>
</dbReference>
<evidence type="ECO:0000256" key="6">
    <source>
        <dbReference type="ARBA" id="ARBA00022840"/>
    </source>
</evidence>
<keyword evidence="8" id="KW-1133">Transmembrane helix</keyword>
<keyword evidence="3" id="KW-0808">Transferase</keyword>
<keyword evidence="11" id="KW-1185">Reference proteome</keyword>
<dbReference type="Proteomes" id="UP000244867">
    <property type="component" value="Unassembled WGS sequence"/>
</dbReference>
<feature type="region of interest" description="Disordered" evidence="7">
    <location>
        <begin position="446"/>
        <end position="476"/>
    </location>
</feature>
<evidence type="ECO:0000259" key="9">
    <source>
        <dbReference type="PROSITE" id="PS50011"/>
    </source>
</evidence>
<reference evidence="10 11" key="1">
    <citation type="submission" date="2018-03" db="EMBL/GenBank/DDBJ databases">
        <authorList>
            <person name="Keele B.F."/>
        </authorList>
    </citation>
    <scope>NUCLEOTIDE SEQUENCE [LARGE SCALE GENOMIC DNA]</scope>
    <source>
        <strain evidence="10 11">IB-3</strain>
    </source>
</reference>
<dbReference type="PROSITE" id="PS00108">
    <property type="entry name" value="PROTEIN_KINASE_ST"/>
    <property type="match status" value="1"/>
</dbReference>
<dbReference type="OrthoDB" id="9762169at2"/>
<dbReference type="SUPFAM" id="SSF56112">
    <property type="entry name" value="Protein kinase-like (PK-like)"/>
    <property type="match status" value="1"/>
</dbReference>
<dbReference type="SMART" id="SM00220">
    <property type="entry name" value="S_TKc"/>
    <property type="match status" value="1"/>
</dbReference>
<dbReference type="EC" id="2.7.11.1" evidence="1"/>
<proteinExistence type="predicted"/>
<dbReference type="PANTHER" id="PTHR43289:SF6">
    <property type="entry name" value="SERINE_THREONINE-PROTEIN KINASE NEKL-3"/>
    <property type="match status" value="1"/>
</dbReference>
<keyword evidence="4" id="KW-0547">Nucleotide-binding</keyword>
<organism evidence="10 11">
    <name type="scientific">Nocardioides currus</name>
    <dbReference type="NCBI Taxonomy" id="2133958"/>
    <lineage>
        <taxon>Bacteria</taxon>
        <taxon>Bacillati</taxon>
        <taxon>Actinomycetota</taxon>
        <taxon>Actinomycetes</taxon>
        <taxon>Propionibacteriales</taxon>
        <taxon>Nocardioidaceae</taxon>
        <taxon>Nocardioides</taxon>
    </lineage>
</organism>
<keyword evidence="6" id="KW-0067">ATP-binding</keyword>
<feature type="region of interest" description="Disordered" evidence="7">
    <location>
        <begin position="1"/>
        <end position="28"/>
    </location>
</feature>
<evidence type="ECO:0000256" key="5">
    <source>
        <dbReference type="ARBA" id="ARBA00022777"/>
    </source>
</evidence>
<gene>
    <name evidence="10" type="ORF">C7S10_11150</name>
</gene>